<keyword evidence="5 6" id="KW-0472">Membrane</keyword>
<evidence type="ECO:0000256" key="1">
    <source>
        <dbReference type="ARBA" id="ARBA00004651"/>
    </source>
</evidence>
<organism evidence="8 9">
    <name type="scientific">Brevibacillus fulvus</name>
    <dbReference type="NCBI Taxonomy" id="1125967"/>
    <lineage>
        <taxon>Bacteria</taxon>
        <taxon>Bacillati</taxon>
        <taxon>Bacillota</taxon>
        <taxon>Bacilli</taxon>
        <taxon>Bacillales</taxon>
        <taxon>Paenibacillaceae</taxon>
        <taxon>Brevibacillus</taxon>
    </lineage>
</organism>
<evidence type="ECO:0000256" key="4">
    <source>
        <dbReference type="ARBA" id="ARBA00022989"/>
    </source>
</evidence>
<feature type="transmembrane region" description="Helical" evidence="6">
    <location>
        <begin position="118"/>
        <end position="142"/>
    </location>
</feature>
<keyword evidence="9" id="KW-1185">Reference proteome</keyword>
<proteinExistence type="inferred from homology"/>
<feature type="transmembrane region" description="Helical" evidence="6">
    <location>
        <begin position="148"/>
        <end position="168"/>
    </location>
</feature>
<feature type="transmembrane region" description="Helical" evidence="6">
    <location>
        <begin position="40"/>
        <end position="60"/>
    </location>
</feature>
<keyword evidence="2 6" id="KW-1003">Cell membrane</keyword>
<dbReference type="AlphaFoldDB" id="A0A939BSR7"/>
<evidence type="ECO:0000256" key="5">
    <source>
        <dbReference type="ARBA" id="ARBA00023136"/>
    </source>
</evidence>
<evidence type="ECO:0000259" key="7">
    <source>
        <dbReference type="Pfam" id="PF09335"/>
    </source>
</evidence>
<evidence type="ECO:0000313" key="8">
    <source>
        <dbReference type="EMBL" id="MBM7588784.1"/>
    </source>
</evidence>
<sequence length="210" mass="23163">MKKWLFVIGYIVVISIALLYREPLLVWLRGGEPSQIPLMIALVTFIGLFPVVPFTLIAGIMGSKYGPLTGGLINLAGSLLASVLMFLAVRLFFFRQGRAYLSRFAQLASITQQFEKNAFLAILFARLIPIVPSPLLNVYAAISKVTMSTFVLASGLGKVPLMLVLAFVGNRLLANWRDTALAAAIYLIFIAVTYLGYRWWKKAGTKTARS</sequence>
<dbReference type="GO" id="GO:0005886">
    <property type="term" value="C:plasma membrane"/>
    <property type="evidence" value="ECO:0007669"/>
    <property type="project" value="UniProtKB-SubCell"/>
</dbReference>
<comment type="subcellular location">
    <subcellularLocation>
        <location evidence="1 6">Cell membrane</location>
        <topology evidence="1 6">Multi-pass membrane protein</topology>
    </subcellularLocation>
</comment>
<feature type="domain" description="VTT" evidence="7">
    <location>
        <begin position="52"/>
        <end position="170"/>
    </location>
</feature>
<dbReference type="Proteomes" id="UP000717624">
    <property type="component" value="Unassembled WGS sequence"/>
</dbReference>
<feature type="transmembrane region" description="Helical" evidence="6">
    <location>
        <begin position="180"/>
        <end position="200"/>
    </location>
</feature>
<accession>A0A939BSR7</accession>
<evidence type="ECO:0000256" key="3">
    <source>
        <dbReference type="ARBA" id="ARBA00022692"/>
    </source>
</evidence>
<dbReference type="Pfam" id="PF09335">
    <property type="entry name" value="VTT_dom"/>
    <property type="match status" value="1"/>
</dbReference>
<comment type="similarity">
    <text evidence="6">Belongs to the TVP38/TMEM64 family.</text>
</comment>
<dbReference type="PANTHER" id="PTHR12677:SF59">
    <property type="entry name" value="GOLGI APPARATUS MEMBRANE PROTEIN TVP38-RELATED"/>
    <property type="match status" value="1"/>
</dbReference>
<evidence type="ECO:0000256" key="6">
    <source>
        <dbReference type="RuleBase" id="RU366058"/>
    </source>
</evidence>
<dbReference type="InterPro" id="IPR032816">
    <property type="entry name" value="VTT_dom"/>
</dbReference>
<dbReference type="InterPro" id="IPR015414">
    <property type="entry name" value="TMEM64"/>
</dbReference>
<keyword evidence="4 6" id="KW-1133">Transmembrane helix</keyword>
<feature type="transmembrane region" description="Helical" evidence="6">
    <location>
        <begin position="6"/>
        <end position="28"/>
    </location>
</feature>
<dbReference type="EMBL" id="JAFBEB010000001">
    <property type="protein sequence ID" value="MBM7588784.1"/>
    <property type="molecule type" value="Genomic_DNA"/>
</dbReference>
<gene>
    <name evidence="8" type="ORF">JOD01_000370</name>
</gene>
<reference evidence="8" key="1">
    <citation type="submission" date="2021-01" db="EMBL/GenBank/DDBJ databases">
        <title>Genomic Encyclopedia of Type Strains, Phase IV (KMG-IV): sequencing the most valuable type-strain genomes for metagenomic binning, comparative biology and taxonomic classification.</title>
        <authorList>
            <person name="Goeker M."/>
        </authorList>
    </citation>
    <scope>NUCLEOTIDE SEQUENCE</scope>
    <source>
        <strain evidence="8">DSM 25523</strain>
    </source>
</reference>
<comment type="caution">
    <text evidence="8">The sequence shown here is derived from an EMBL/GenBank/DDBJ whole genome shotgun (WGS) entry which is preliminary data.</text>
</comment>
<protein>
    <recommendedName>
        <fullName evidence="6">TVP38/TMEM64 family membrane protein</fullName>
    </recommendedName>
</protein>
<feature type="transmembrane region" description="Helical" evidence="6">
    <location>
        <begin position="72"/>
        <end position="93"/>
    </location>
</feature>
<evidence type="ECO:0000256" key="2">
    <source>
        <dbReference type="ARBA" id="ARBA00022475"/>
    </source>
</evidence>
<evidence type="ECO:0000313" key="9">
    <source>
        <dbReference type="Proteomes" id="UP000717624"/>
    </source>
</evidence>
<dbReference type="PANTHER" id="PTHR12677">
    <property type="entry name" value="GOLGI APPARATUS MEMBRANE PROTEIN TVP38-RELATED"/>
    <property type="match status" value="1"/>
</dbReference>
<dbReference type="RefSeq" id="WP_204516510.1">
    <property type="nucleotide sequence ID" value="NZ_BAABIN010000009.1"/>
</dbReference>
<name>A0A939BSR7_9BACL</name>
<keyword evidence="3 6" id="KW-0812">Transmembrane</keyword>